<evidence type="ECO:0000313" key="1">
    <source>
        <dbReference type="EMBL" id="AOM39682.1"/>
    </source>
</evidence>
<organism evidence="1 2">
    <name type="scientific">Xenorhabdus hominickii</name>
    <dbReference type="NCBI Taxonomy" id="351679"/>
    <lineage>
        <taxon>Bacteria</taxon>
        <taxon>Pseudomonadati</taxon>
        <taxon>Pseudomonadota</taxon>
        <taxon>Gammaproteobacteria</taxon>
        <taxon>Enterobacterales</taxon>
        <taxon>Morganellaceae</taxon>
        <taxon>Xenorhabdus</taxon>
    </lineage>
</organism>
<dbReference type="EMBL" id="CP016176">
    <property type="protein sequence ID" value="AOM39682.1"/>
    <property type="molecule type" value="Genomic_DNA"/>
</dbReference>
<gene>
    <name evidence="1" type="ORF">A9255_03200</name>
</gene>
<keyword evidence="2" id="KW-1185">Reference proteome</keyword>
<name>A0ABM6DPA2_XENHO</name>
<reference evidence="1 2" key="1">
    <citation type="submission" date="2016-06" db="EMBL/GenBank/DDBJ databases">
        <title>Bacterial characters and pathogenicity of Xenorhabdus hominickii from an entomopathogenic nematode, Steinernema monticolum.</title>
        <authorList>
            <person name="Park Y."/>
            <person name="Kim Y."/>
        </authorList>
    </citation>
    <scope>NUCLEOTIDE SEQUENCE [LARGE SCALE GENOMIC DNA]</scope>
    <source>
        <strain evidence="1 2">ANU1</strain>
    </source>
</reference>
<sequence>MIVHLNDFEHRPHIFHAIDGIQFSERRFTGGNDSGNSFGDVGVFNQTERPVRVGVAGRNI</sequence>
<dbReference type="Proteomes" id="UP000094600">
    <property type="component" value="Chromosome"/>
</dbReference>
<proteinExistence type="predicted"/>
<accession>A0ABM6DPA2</accession>
<protein>
    <submittedName>
        <fullName evidence="1">Uncharacterized protein</fullName>
    </submittedName>
</protein>
<evidence type="ECO:0000313" key="2">
    <source>
        <dbReference type="Proteomes" id="UP000094600"/>
    </source>
</evidence>